<dbReference type="RefSeq" id="WP_218587317.1">
    <property type="nucleotide sequence ID" value="NZ_FRDJ01000008.1"/>
</dbReference>
<dbReference type="STRING" id="1121883.SAMN02745226_01480"/>
<dbReference type="Gene3D" id="3.30.420.40">
    <property type="match status" value="2"/>
</dbReference>
<proteinExistence type="predicted"/>
<reference evidence="2" key="1">
    <citation type="submission" date="2016-12" db="EMBL/GenBank/DDBJ databases">
        <authorList>
            <person name="Varghese N."/>
            <person name="Submissions S."/>
        </authorList>
    </citation>
    <scope>NUCLEOTIDE SEQUENCE [LARGE SCALE GENOMIC DNA]</scope>
    <source>
        <strain evidence="2">DSM 13020</strain>
    </source>
</reference>
<dbReference type="SUPFAM" id="SSF53067">
    <property type="entry name" value="Actin-like ATPase domain"/>
    <property type="match status" value="1"/>
</dbReference>
<dbReference type="InterPro" id="IPR043129">
    <property type="entry name" value="ATPase_NBD"/>
</dbReference>
<dbReference type="PANTHER" id="PTHR30605:SF0">
    <property type="entry name" value="ANHYDRO-N-ACETYLMURAMIC ACID KINASE"/>
    <property type="match status" value="1"/>
</dbReference>
<dbReference type="GO" id="GO:0005524">
    <property type="term" value="F:ATP binding"/>
    <property type="evidence" value="ECO:0007669"/>
    <property type="project" value="InterPro"/>
</dbReference>
<dbReference type="GO" id="GO:0016301">
    <property type="term" value="F:kinase activity"/>
    <property type="evidence" value="ECO:0007669"/>
    <property type="project" value="UniProtKB-KW"/>
</dbReference>
<gene>
    <name evidence="1" type="ORF">SAMN02745226_01480</name>
</gene>
<keyword evidence="1" id="KW-0808">Transferase</keyword>
<protein>
    <submittedName>
        <fullName evidence="1">Anhydro-N-acetylmuramic acid kinase</fullName>
    </submittedName>
</protein>
<sequence length="374" mass="41798">MNKLIKIWDWNEFLSSINKPVHKVLGLMSGTSADGLDIANVVFTYNYEAINFRVESALTIPYEEELQKKIVDSYNKSLSNVENITLLNFELAQIHAQMINQLGWDYDFVAYHGQTIYHLPEHGATLQIGEADVLATQLGKPVIYDFRKKDVALGGQGAPISAYLDSVFLLTDQQTAVLNIGGISNVTAYDNNNNLVAFDTGPGNCLIDLVCQKHFNIRYDNNGKLSAQGRINNELLEYLIEKNTDYIHKKPPKTTGREVYNEGFLKTPVSTSKEDLLRTVTRFTAEMIAINLKQHLPNTQKLVVVGGGAYNKTLLWDIKTLGYEITVPDKWLIDFREATAIAFLGELFLRGLAHEKVVTGAMKTSILGKLALPL</sequence>
<evidence type="ECO:0000313" key="2">
    <source>
        <dbReference type="Proteomes" id="UP000184207"/>
    </source>
</evidence>
<keyword evidence="2" id="KW-1185">Reference proteome</keyword>
<accession>A0A1M7T2Q9</accession>
<dbReference type="Pfam" id="PF03702">
    <property type="entry name" value="AnmK"/>
    <property type="match status" value="1"/>
</dbReference>
<evidence type="ECO:0000313" key="1">
    <source>
        <dbReference type="EMBL" id="SHN65050.1"/>
    </source>
</evidence>
<name>A0A1M7T2Q9_FERGO</name>
<dbReference type="PANTHER" id="PTHR30605">
    <property type="entry name" value="ANHYDRO-N-ACETYLMURAMIC ACID KINASE"/>
    <property type="match status" value="1"/>
</dbReference>
<dbReference type="Proteomes" id="UP000184207">
    <property type="component" value="Unassembled WGS sequence"/>
</dbReference>
<dbReference type="GO" id="GO:0009254">
    <property type="term" value="P:peptidoglycan turnover"/>
    <property type="evidence" value="ECO:0007669"/>
    <property type="project" value="InterPro"/>
</dbReference>
<dbReference type="InterPro" id="IPR005338">
    <property type="entry name" value="Anhydro_N_Ac-Mur_kinase"/>
</dbReference>
<dbReference type="GO" id="GO:0006040">
    <property type="term" value="P:amino sugar metabolic process"/>
    <property type="evidence" value="ECO:0007669"/>
    <property type="project" value="InterPro"/>
</dbReference>
<dbReference type="GO" id="GO:0016773">
    <property type="term" value="F:phosphotransferase activity, alcohol group as acceptor"/>
    <property type="evidence" value="ECO:0007669"/>
    <property type="project" value="InterPro"/>
</dbReference>
<keyword evidence="1" id="KW-0418">Kinase</keyword>
<dbReference type="AlphaFoldDB" id="A0A1M7T2Q9"/>
<organism evidence="1 2">
    <name type="scientific">Fervidobacterium gondwanense DSM 13020</name>
    <dbReference type="NCBI Taxonomy" id="1121883"/>
    <lineage>
        <taxon>Bacteria</taxon>
        <taxon>Thermotogati</taxon>
        <taxon>Thermotogota</taxon>
        <taxon>Thermotogae</taxon>
        <taxon>Thermotogales</taxon>
        <taxon>Fervidobacteriaceae</taxon>
        <taxon>Fervidobacterium</taxon>
    </lineage>
</organism>
<dbReference type="EMBL" id="FRDJ01000008">
    <property type="protein sequence ID" value="SHN65050.1"/>
    <property type="molecule type" value="Genomic_DNA"/>
</dbReference>